<evidence type="ECO:0000256" key="6">
    <source>
        <dbReference type="ARBA" id="ARBA00023315"/>
    </source>
</evidence>
<comment type="similarity">
    <text evidence="7">Belongs to the DHHC palmitoyltransferase family.</text>
</comment>
<dbReference type="InterPro" id="IPR039859">
    <property type="entry name" value="PFA4/ZDH16/20/ERF2-like"/>
</dbReference>
<accession>A0A9Q0N2G5</accession>
<proteinExistence type="inferred from homology"/>
<dbReference type="GO" id="GO:0019706">
    <property type="term" value="F:protein-cysteine S-palmitoyltransferase activity"/>
    <property type="evidence" value="ECO:0007669"/>
    <property type="project" value="UniProtKB-EC"/>
</dbReference>
<feature type="transmembrane region" description="Helical" evidence="7">
    <location>
        <begin position="169"/>
        <end position="194"/>
    </location>
</feature>
<feature type="transmembrane region" description="Helical" evidence="7">
    <location>
        <begin position="12"/>
        <end position="31"/>
    </location>
</feature>
<keyword evidence="2 7" id="KW-0808">Transferase</keyword>
<evidence type="ECO:0000256" key="7">
    <source>
        <dbReference type="RuleBase" id="RU079119"/>
    </source>
</evidence>
<feature type="transmembrane region" description="Helical" evidence="7">
    <location>
        <begin position="131"/>
        <end position="157"/>
    </location>
</feature>
<dbReference type="OrthoDB" id="9909019at2759"/>
<dbReference type="Proteomes" id="UP001151699">
    <property type="component" value="Chromosome B"/>
</dbReference>
<comment type="caution">
    <text evidence="9">The sequence shown here is derived from an EMBL/GenBank/DDBJ whole genome shotgun (WGS) entry which is preliminary data.</text>
</comment>
<keyword evidence="10" id="KW-1185">Reference proteome</keyword>
<dbReference type="AlphaFoldDB" id="A0A9Q0N2G5"/>
<evidence type="ECO:0000256" key="2">
    <source>
        <dbReference type="ARBA" id="ARBA00022679"/>
    </source>
</evidence>
<keyword evidence="4 7" id="KW-1133">Transmembrane helix</keyword>
<evidence type="ECO:0000313" key="9">
    <source>
        <dbReference type="EMBL" id="KAJ6642353.1"/>
    </source>
</evidence>
<feature type="non-terminal residue" evidence="9">
    <location>
        <position position="375"/>
    </location>
</feature>
<dbReference type="EMBL" id="WJQU01000002">
    <property type="protein sequence ID" value="KAJ6642353.1"/>
    <property type="molecule type" value="Genomic_DNA"/>
</dbReference>
<dbReference type="PANTHER" id="PTHR12246">
    <property type="entry name" value="PALMITOYLTRANSFERASE ZDHHC16"/>
    <property type="match status" value="1"/>
</dbReference>
<gene>
    <name evidence="9" type="primary">zdhhc15</name>
    <name evidence="9" type="ORF">Bhyg_07301</name>
</gene>
<comment type="domain">
    <text evidence="7">The DHHC domain is required for palmitoyltransferase activity.</text>
</comment>
<keyword evidence="6 7" id="KW-0012">Acyltransferase</keyword>
<keyword evidence="5 7" id="KW-0472">Membrane</keyword>
<evidence type="ECO:0000259" key="8">
    <source>
        <dbReference type="Pfam" id="PF01529"/>
    </source>
</evidence>
<reference evidence="9" key="1">
    <citation type="submission" date="2022-07" db="EMBL/GenBank/DDBJ databases">
        <authorList>
            <person name="Trinca V."/>
            <person name="Uliana J.V.C."/>
            <person name="Torres T.T."/>
            <person name="Ward R.J."/>
            <person name="Monesi N."/>
        </authorList>
    </citation>
    <scope>NUCLEOTIDE SEQUENCE</scope>
    <source>
        <strain evidence="9">HSMRA1968</strain>
        <tissue evidence="9">Whole embryos</tissue>
    </source>
</reference>
<comment type="subcellular location">
    <subcellularLocation>
        <location evidence="1">Membrane</location>
        <topology evidence="1">Multi-pass membrane protein</topology>
    </subcellularLocation>
</comment>
<dbReference type="GO" id="GO:0016020">
    <property type="term" value="C:membrane"/>
    <property type="evidence" value="ECO:0007669"/>
    <property type="project" value="UniProtKB-SubCell"/>
</dbReference>
<evidence type="ECO:0000256" key="4">
    <source>
        <dbReference type="ARBA" id="ARBA00022989"/>
    </source>
</evidence>
<dbReference type="InterPro" id="IPR001594">
    <property type="entry name" value="Palmitoyltrfase_DHHC"/>
</dbReference>
<evidence type="ECO:0000256" key="1">
    <source>
        <dbReference type="ARBA" id="ARBA00004141"/>
    </source>
</evidence>
<organism evidence="9 10">
    <name type="scientific">Pseudolycoriella hygida</name>
    <dbReference type="NCBI Taxonomy" id="35572"/>
    <lineage>
        <taxon>Eukaryota</taxon>
        <taxon>Metazoa</taxon>
        <taxon>Ecdysozoa</taxon>
        <taxon>Arthropoda</taxon>
        <taxon>Hexapoda</taxon>
        <taxon>Insecta</taxon>
        <taxon>Pterygota</taxon>
        <taxon>Neoptera</taxon>
        <taxon>Endopterygota</taxon>
        <taxon>Diptera</taxon>
        <taxon>Nematocera</taxon>
        <taxon>Sciaroidea</taxon>
        <taxon>Sciaridae</taxon>
        <taxon>Pseudolycoriella</taxon>
    </lineage>
</organism>
<dbReference type="Pfam" id="PF01529">
    <property type="entry name" value="DHHC"/>
    <property type="match status" value="1"/>
</dbReference>
<sequence>MCFSYVDSVFQRIFLLIFYHIFFFLFLWAYWQTVFTTIREVPSKFRVPQSEMEKLTRADSQETQKRILDAFAKDLPVSNRTITGTVRFCYKCMLIKPDRAHHCSVCGTCVLKMDHHCPWVNNCVSFSNYKFFILFLGYALFYCIYISLTSLQYFILFWEGKLDNSMGRFHILFLFFVSVMFAISLVSLFGYHLYLVALNRTTLEAFRAPIFRVGGPDKNGYHLGHYNNFQEVFGDNWKIWFLPIFSSLGDGLVYPVQSQHLSTAYESLSDSPSARVDIENSDGDRIAVVKDSDFDIFLEQDINKIFAEAKAEASVWQPLNQSVPSVYNDEIRSIYHEGILCDICDKEIYGFRFLFMFIVTKFSNYIYKLFSRNKS</sequence>
<comment type="catalytic activity">
    <reaction evidence="7">
        <text>L-cysteinyl-[protein] + hexadecanoyl-CoA = S-hexadecanoyl-L-cysteinyl-[protein] + CoA</text>
        <dbReference type="Rhea" id="RHEA:36683"/>
        <dbReference type="Rhea" id="RHEA-COMP:10131"/>
        <dbReference type="Rhea" id="RHEA-COMP:11032"/>
        <dbReference type="ChEBI" id="CHEBI:29950"/>
        <dbReference type="ChEBI" id="CHEBI:57287"/>
        <dbReference type="ChEBI" id="CHEBI:57379"/>
        <dbReference type="ChEBI" id="CHEBI:74151"/>
        <dbReference type="EC" id="2.3.1.225"/>
    </reaction>
</comment>
<dbReference type="PROSITE" id="PS50216">
    <property type="entry name" value="DHHC"/>
    <property type="match status" value="1"/>
</dbReference>
<evidence type="ECO:0000313" key="10">
    <source>
        <dbReference type="Proteomes" id="UP001151699"/>
    </source>
</evidence>
<dbReference type="EC" id="2.3.1.225" evidence="7"/>
<evidence type="ECO:0000256" key="3">
    <source>
        <dbReference type="ARBA" id="ARBA00022692"/>
    </source>
</evidence>
<name>A0A9Q0N2G5_9DIPT</name>
<protein>
    <recommendedName>
        <fullName evidence="7">Palmitoyltransferase</fullName>
        <ecNumber evidence="7">2.3.1.225</ecNumber>
    </recommendedName>
</protein>
<feature type="domain" description="Palmitoyltransferase DHHC" evidence="8">
    <location>
        <begin position="86"/>
        <end position="206"/>
    </location>
</feature>
<keyword evidence="3 7" id="KW-0812">Transmembrane</keyword>
<evidence type="ECO:0000256" key="5">
    <source>
        <dbReference type="ARBA" id="ARBA00023136"/>
    </source>
</evidence>